<evidence type="ECO:0000256" key="4">
    <source>
        <dbReference type="RuleBase" id="RU362073"/>
    </source>
</evidence>
<evidence type="ECO:0000256" key="3">
    <source>
        <dbReference type="ARBA" id="ARBA00023143"/>
    </source>
</evidence>
<evidence type="ECO:0000256" key="1">
    <source>
        <dbReference type="ARBA" id="ARBA00005709"/>
    </source>
</evidence>
<evidence type="ECO:0000313" key="8">
    <source>
        <dbReference type="Proteomes" id="UP001595867"/>
    </source>
</evidence>
<dbReference type="InterPro" id="IPR001029">
    <property type="entry name" value="Flagellin_N"/>
</dbReference>
<keyword evidence="7" id="KW-0969">Cilium</keyword>
<dbReference type="Gene3D" id="6.10.10.10">
    <property type="entry name" value="Flagellar export chaperone, C-terminal domain"/>
    <property type="match status" value="1"/>
</dbReference>
<name>A0ABV8IWN0_9ACTN</name>
<evidence type="ECO:0000313" key="7">
    <source>
        <dbReference type="EMBL" id="MFC4067284.1"/>
    </source>
</evidence>
<dbReference type="PRINTS" id="PR00207">
    <property type="entry name" value="FLAGELLIN"/>
</dbReference>
<feature type="domain" description="Flagellin C-terminal" evidence="6">
    <location>
        <begin position="320"/>
        <end position="405"/>
    </location>
</feature>
<dbReference type="Gene3D" id="3.30.70.2120">
    <property type="match status" value="1"/>
</dbReference>
<keyword evidence="3 4" id="KW-0975">Bacterial flagellum</keyword>
<reference evidence="8" key="1">
    <citation type="journal article" date="2019" name="Int. J. Syst. Evol. Microbiol.">
        <title>The Global Catalogue of Microorganisms (GCM) 10K type strain sequencing project: providing services to taxonomists for standard genome sequencing and annotation.</title>
        <authorList>
            <consortium name="The Broad Institute Genomics Platform"/>
            <consortium name="The Broad Institute Genome Sequencing Center for Infectious Disease"/>
            <person name="Wu L."/>
            <person name="Ma J."/>
        </authorList>
    </citation>
    <scope>NUCLEOTIDE SEQUENCE [LARGE SCALE GENOMIC DNA]</scope>
    <source>
        <strain evidence="8">TBRC 5832</strain>
    </source>
</reference>
<comment type="similarity">
    <text evidence="1 4">Belongs to the bacterial flagellin family.</text>
</comment>
<evidence type="ECO:0000259" key="5">
    <source>
        <dbReference type="Pfam" id="PF00669"/>
    </source>
</evidence>
<evidence type="ECO:0000259" key="6">
    <source>
        <dbReference type="Pfam" id="PF00700"/>
    </source>
</evidence>
<dbReference type="InterPro" id="IPR046358">
    <property type="entry name" value="Flagellin_C"/>
</dbReference>
<comment type="subcellular location">
    <subcellularLocation>
        <location evidence="4">Secreted</location>
    </subcellularLocation>
    <subcellularLocation>
        <location evidence="4">Bacterial flagellum</location>
    </subcellularLocation>
</comment>
<dbReference type="Pfam" id="PF00700">
    <property type="entry name" value="Flagellin_C"/>
    <property type="match status" value="1"/>
</dbReference>
<dbReference type="InterPro" id="IPR001492">
    <property type="entry name" value="Flagellin"/>
</dbReference>
<gene>
    <name evidence="7" type="ORF">ACFO0C_20315</name>
</gene>
<dbReference type="PANTHER" id="PTHR42792">
    <property type="entry name" value="FLAGELLIN"/>
    <property type="match status" value="1"/>
</dbReference>
<dbReference type="RefSeq" id="WP_378068209.1">
    <property type="nucleotide sequence ID" value="NZ_JBHSBL010000017.1"/>
</dbReference>
<keyword evidence="4" id="KW-0964">Secreted</keyword>
<keyword evidence="7" id="KW-0282">Flagellum</keyword>
<dbReference type="Proteomes" id="UP001595867">
    <property type="component" value="Unassembled WGS sequence"/>
</dbReference>
<sequence length="406" mass="41421">MGLRINQNIAAQNAYRNLSVTDNQMSKSLEKLSSGFRINRASDDAAGLSISEGLRAQTGGLKVAVRNAQDAISVVQTAEGALNETTSMLQRMRDLAVQANNASLDDSAKKAAAAEFSQLASEIDRVSDTTSFGKSKLLDGSFGMTNSAAGSVINGNAGPPATPNMPTSSTGMTITGLPGQTTTINVADVTGLTDSNGAALSPQAIASKVNDAIATALKDAGYGDTTLEVTATVDKATGNTTFSASGTSAFTLTAGDLSLSAASTASTTATPGAFQIGANSGETLSVGIGAVNSQTLGLSNLDLTLTAAENGGKTGAAAAMEALDVAIQTVSDNRAKLGAHQNRFEHTINNLNVAVENLSASESRIRDTDMAQEMVSFTRNQILTQAGTSMLSQANQASQNVLSLLR</sequence>
<keyword evidence="8" id="KW-1185">Reference proteome</keyword>
<comment type="caution">
    <text evidence="7">The sequence shown here is derived from an EMBL/GenBank/DDBJ whole genome shotgun (WGS) entry which is preliminary data.</text>
</comment>
<dbReference type="EMBL" id="JBHSBL010000017">
    <property type="protein sequence ID" value="MFC4067284.1"/>
    <property type="molecule type" value="Genomic_DNA"/>
</dbReference>
<protein>
    <recommendedName>
        <fullName evidence="2 4">Flagellin</fullName>
    </recommendedName>
</protein>
<accession>A0ABV8IWN0</accession>
<dbReference type="Pfam" id="PF00669">
    <property type="entry name" value="Flagellin_N"/>
    <property type="match status" value="1"/>
</dbReference>
<feature type="domain" description="Flagellin N-terminal" evidence="5">
    <location>
        <begin position="5"/>
        <end position="141"/>
    </location>
</feature>
<comment type="function">
    <text evidence="4">Flagellin is the subunit protein which polymerizes to form the filaments of bacterial flagella.</text>
</comment>
<dbReference type="SUPFAM" id="SSF64518">
    <property type="entry name" value="Phase 1 flagellin"/>
    <property type="match status" value="1"/>
</dbReference>
<evidence type="ECO:0000256" key="2">
    <source>
        <dbReference type="ARBA" id="ARBA00020110"/>
    </source>
</evidence>
<keyword evidence="7" id="KW-0966">Cell projection</keyword>
<organism evidence="7 8">
    <name type="scientific">Actinoplanes subglobosus</name>
    <dbReference type="NCBI Taxonomy" id="1547892"/>
    <lineage>
        <taxon>Bacteria</taxon>
        <taxon>Bacillati</taxon>
        <taxon>Actinomycetota</taxon>
        <taxon>Actinomycetes</taxon>
        <taxon>Micromonosporales</taxon>
        <taxon>Micromonosporaceae</taxon>
        <taxon>Actinoplanes</taxon>
    </lineage>
</organism>
<dbReference type="InterPro" id="IPR042187">
    <property type="entry name" value="Flagellin_C_sub2"/>
</dbReference>
<dbReference type="Gene3D" id="1.20.1330.10">
    <property type="entry name" value="f41 fragment of flagellin, N-terminal domain"/>
    <property type="match status" value="1"/>
</dbReference>
<proteinExistence type="inferred from homology"/>
<dbReference type="PANTHER" id="PTHR42792:SF2">
    <property type="entry name" value="FLAGELLIN"/>
    <property type="match status" value="1"/>
</dbReference>